<organism evidence="1 2">
    <name type="scientific">Coniosporium tulheliwenetii</name>
    <dbReference type="NCBI Taxonomy" id="3383036"/>
    <lineage>
        <taxon>Eukaryota</taxon>
        <taxon>Fungi</taxon>
        <taxon>Dikarya</taxon>
        <taxon>Ascomycota</taxon>
        <taxon>Pezizomycotina</taxon>
        <taxon>Dothideomycetes</taxon>
        <taxon>Dothideomycetes incertae sedis</taxon>
        <taxon>Coniosporium</taxon>
    </lineage>
</organism>
<sequence length="157" mass="17371">MSSPIAEYEDVLPRPYLPPASAARRTVPLPDLSPSFSPSRSSASNKRRRTESFSGSIVSSTSGFSANIRKDILRSGPNCWHCGASPLDACYVVPKKDRSFERLKRQGLVTFDGLGAVENGIHLCPLCHVNFDDVNSPGFTFFLSDLHFLIDFETRDF</sequence>
<name>A0ACC2YHJ5_9PEZI</name>
<keyword evidence="2" id="KW-1185">Reference proteome</keyword>
<protein>
    <submittedName>
        <fullName evidence="1">Uncharacterized protein</fullName>
    </submittedName>
</protein>
<evidence type="ECO:0000313" key="1">
    <source>
        <dbReference type="EMBL" id="KAJ9634660.1"/>
    </source>
</evidence>
<proteinExistence type="predicted"/>
<accession>A0ACC2YHJ5</accession>
<dbReference type="EMBL" id="JAPDRP010000031">
    <property type="protein sequence ID" value="KAJ9634660.1"/>
    <property type="molecule type" value="Genomic_DNA"/>
</dbReference>
<comment type="caution">
    <text evidence="1">The sequence shown here is derived from an EMBL/GenBank/DDBJ whole genome shotgun (WGS) entry which is preliminary data.</text>
</comment>
<gene>
    <name evidence="1" type="ORF">H2199_008945</name>
</gene>
<evidence type="ECO:0000313" key="2">
    <source>
        <dbReference type="Proteomes" id="UP001172680"/>
    </source>
</evidence>
<dbReference type="Proteomes" id="UP001172680">
    <property type="component" value="Unassembled WGS sequence"/>
</dbReference>
<reference evidence="1" key="1">
    <citation type="submission" date="2022-10" db="EMBL/GenBank/DDBJ databases">
        <title>Culturing micro-colonial fungi from biological soil crusts in the Mojave desert and describing Neophaeococcomyces mojavensis, and introducing the new genera and species Taxawa tesnikishii.</title>
        <authorList>
            <person name="Kurbessoian T."/>
            <person name="Stajich J.E."/>
        </authorList>
    </citation>
    <scope>NUCLEOTIDE SEQUENCE</scope>
    <source>
        <strain evidence="1">JES_115</strain>
    </source>
</reference>